<sequence length="193" mass="19638">MSPRRLYGPVVLAMLATGGLAFFAAGRTWAEAEVRAEGLASATVRVTGADAQPLVSALAVVVVTAALAILAAGHRMRRVVGVLTVVVSVAAIVLVPRPGGGGLVDAVRAAAEKSPAYTSPSSIGDISYSPWPFVAIAAFVLAIVLGAVTVRLAGAWPTMSSRYDAPGAAKQLPPDASSSDMWKAMDRGDDPTA</sequence>
<dbReference type="Proteomes" id="UP001515100">
    <property type="component" value="Unassembled WGS sequence"/>
</dbReference>
<keyword evidence="2" id="KW-1133">Transmembrane helix</keyword>
<evidence type="ECO:0000313" key="3">
    <source>
        <dbReference type="EMBL" id="KAA1378712.1"/>
    </source>
</evidence>
<dbReference type="InterPro" id="IPR019051">
    <property type="entry name" value="Trp_biosyn_TM_oprn/chp"/>
</dbReference>
<evidence type="ECO:0000313" key="4">
    <source>
        <dbReference type="Proteomes" id="UP001515100"/>
    </source>
</evidence>
<reference evidence="3" key="1">
    <citation type="submission" date="2019-09" db="EMBL/GenBank/DDBJ databases">
        <authorList>
            <person name="Li J."/>
        </authorList>
    </citation>
    <scope>NUCLEOTIDE SEQUENCE [LARGE SCALE GENOMIC DNA]</scope>
    <source>
        <strain evidence="3">NRBC 14897</strain>
    </source>
</reference>
<evidence type="ECO:0000256" key="1">
    <source>
        <dbReference type="SAM" id="MobiDB-lite"/>
    </source>
</evidence>
<feature type="region of interest" description="Disordered" evidence="1">
    <location>
        <begin position="165"/>
        <end position="193"/>
    </location>
</feature>
<comment type="caution">
    <text evidence="3">The sequence shown here is derived from an EMBL/GenBank/DDBJ whole genome shotgun (WGS) entry which is preliminary data.</text>
</comment>
<keyword evidence="4" id="KW-1185">Reference proteome</keyword>
<gene>
    <name evidence="3" type="ORF">ESP62_010275</name>
</gene>
<dbReference type="EMBL" id="SDPP02000002">
    <property type="protein sequence ID" value="KAA1378712.1"/>
    <property type="molecule type" value="Genomic_DNA"/>
</dbReference>
<dbReference type="AlphaFoldDB" id="A0A641ARK9"/>
<name>A0A641ARK9_9ACTN</name>
<keyword evidence="2" id="KW-0812">Transmembrane</keyword>
<dbReference type="OrthoDB" id="3712369at2"/>
<evidence type="ECO:0000256" key="2">
    <source>
        <dbReference type="SAM" id="Phobius"/>
    </source>
</evidence>
<protein>
    <submittedName>
        <fullName evidence="3">Trp biosynthesis-associated membrane protein</fullName>
    </submittedName>
</protein>
<organism evidence="3 4">
    <name type="scientific">Aeromicrobium fastidiosum</name>
    <dbReference type="NCBI Taxonomy" id="52699"/>
    <lineage>
        <taxon>Bacteria</taxon>
        <taxon>Bacillati</taxon>
        <taxon>Actinomycetota</taxon>
        <taxon>Actinomycetes</taxon>
        <taxon>Propionibacteriales</taxon>
        <taxon>Nocardioidaceae</taxon>
        <taxon>Aeromicrobium</taxon>
    </lineage>
</organism>
<accession>A0A641ARK9</accession>
<feature type="transmembrane region" description="Helical" evidence="2">
    <location>
        <begin position="79"/>
        <end position="96"/>
    </location>
</feature>
<dbReference type="RefSeq" id="WP_129182116.1">
    <property type="nucleotide sequence ID" value="NZ_JAGIOG010000001.1"/>
</dbReference>
<feature type="transmembrane region" description="Helical" evidence="2">
    <location>
        <begin position="54"/>
        <end position="72"/>
    </location>
</feature>
<proteinExistence type="predicted"/>
<feature type="transmembrane region" description="Helical" evidence="2">
    <location>
        <begin position="131"/>
        <end position="153"/>
    </location>
</feature>
<dbReference type="Pfam" id="PF09534">
    <property type="entry name" value="Trp_oprn_chp"/>
    <property type="match status" value="1"/>
</dbReference>
<keyword evidence="2" id="KW-0472">Membrane</keyword>
<feature type="compositionally biased region" description="Basic and acidic residues" evidence="1">
    <location>
        <begin position="183"/>
        <end position="193"/>
    </location>
</feature>